<evidence type="ECO:0000256" key="1">
    <source>
        <dbReference type="ARBA" id="ARBA00001936"/>
    </source>
</evidence>
<comment type="caution">
    <text evidence="10">The sequence shown here is derived from an EMBL/GenBank/DDBJ whole genome shotgun (WGS) entry which is preliminary data.</text>
</comment>
<accession>A0ABS2CG25</accession>
<evidence type="ECO:0000256" key="7">
    <source>
        <dbReference type="ARBA" id="ARBA00023211"/>
    </source>
</evidence>
<name>A0ABS2CG25_9MICO</name>
<dbReference type="EMBL" id="JAFDVD010000001">
    <property type="protein sequence ID" value="MBM6398832.1"/>
    <property type="molecule type" value="Genomic_DNA"/>
</dbReference>
<dbReference type="Gene3D" id="3.90.79.10">
    <property type="entry name" value="Nucleoside Triphosphate Pyrophosphohydrolase"/>
    <property type="match status" value="1"/>
</dbReference>
<dbReference type="PANTHER" id="PTHR12992:SF11">
    <property type="entry name" value="MITOCHONDRIAL COENZYME A DIPHOSPHATASE NUDT8"/>
    <property type="match status" value="1"/>
</dbReference>
<dbReference type="PROSITE" id="PS01293">
    <property type="entry name" value="NUDIX_COA"/>
    <property type="match status" value="1"/>
</dbReference>
<evidence type="ECO:0000256" key="6">
    <source>
        <dbReference type="ARBA" id="ARBA00022842"/>
    </source>
</evidence>
<dbReference type="Pfam" id="PF00293">
    <property type="entry name" value="NUDIX"/>
    <property type="match status" value="1"/>
</dbReference>
<dbReference type="RefSeq" id="WP_204129328.1">
    <property type="nucleotide sequence ID" value="NZ_JAFDVD010000001.1"/>
</dbReference>
<evidence type="ECO:0000259" key="9">
    <source>
        <dbReference type="PROSITE" id="PS51462"/>
    </source>
</evidence>
<evidence type="ECO:0000256" key="2">
    <source>
        <dbReference type="ARBA" id="ARBA00001946"/>
    </source>
</evidence>
<sequence>MTPAPEWLTRLAARADLHDHPWFRDHPVPGAGVRHSAVLVLFGPDGRGGVDVLLTERAHTLRSHPGQVSFPGGRLDPGDDGPVGAALREAREEVGLDPAGVEVLATWPALHLAPSRSAVTPVIGWWPAPVPVGVVDRGEVERVARVGVAELLSARSRFTAVFGPYRGPGFEVDGLFVWGFTAMLLDAVLDLAGLTAPWDTGVERELPERVKSPWMRDADAFDATDDDATTDAEEAP</sequence>
<organism evidence="10 11">
    <name type="scientific">Phycicoccus sonneratiae</name>
    <dbReference type="NCBI Taxonomy" id="2807628"/>
    <lineage>
        <taxon>Bacteria</taxon>
        <taxon>Bacillati</taxon>
        <taxon>Actinomycetota</taxon>
        <taxon>Actinomycetes</taxon>
        <taxon>Micrococcales</taxon>
        <taxon>Intrasporangiaceae</taxon>
        <taxon>Phycicoccus</taxon>
    </lineage>
</organism>
<feature type="domain" description="Nudix hydrolase" evidence="9">
    <location>
        <begin position="32"/>
        <end position="172"/>
    </location>
</feature>
<dbReference type="InterPro" id="IPR000059">
    <property type="entry name" value="NUDIX_hydrolase_NudL_CS"/>
</dbReference>
<dbReference type="InterPro" id="IPR015797">
    <property type="entry name" value="NUDIX_hydrolase-like_dom_sf"/>
</dbReference>
<keyword evidence="7" id="KW-0464">Manganese</keyword>
<comment type="cofactor">
    <cofactor evidence="1">
        <name>Mn(2+)</name>
        <dbReference type="ChEBI" id="CHEBI:29035"/>
    </cofactor>
</comment>
<dbReference type="SUPFAM" id="SSF55811">
    <property type="entry name" value="Nudix"/>
    <property type="match status" value="1"/>
</dbReference>
<keyword evidence="5" id="KW-0378">Hydrolase</keyword>
<comment type="similarity">
    <text evidence="3">Belongs to the Nudix hydrolase family. PCD1 subfamily.</text>
</comment>
<evidence type="ECO:0000256" key="4">
    <source>
        <dbReference type="ARBA" id="ARBA00022723"/>
    </source>
</evidence>
<dbReference type="PANTHER" id="PTHR12992">
    <property type="entry name" value="NUDIX HYDROLASE"/>
    <property type="match status" value="1"/>
</dbReference>
<evidence type="ECO:0000256" key="5">
    <source>
        <dbReference type="ARBA" id="ARBA00022801"/>
    </source>
</evidence>
<evidence type="ECO:0000256" key="8">
    <source>
        <dbReference type="SAM" id="MobiDB-lite"/>
    </source>
</evidence>
<dbReference type="Proteomes" id="UP001430172">
    <property type="component" value="Unassembled WGS sequence"/>
</dbReference>
<protein>
    <submittedName>
        <fullName evidence="10">CoA pyrophosphatase</fullName>
    </submittedName>
</protein>
<dbReference type="CDD" id="cd03426">
    <property type="entry name" value="NUDIX_CoAse_Nudt7"/>
    <property type="match status" value="1"/>
</dbReference>
<evidence type="ECO:0000313" key="10">
    <source>
        <dbReference type="EMBL" id="MBM6398832.1"/>
    </source>
</evidence>
<keyword evidence="11" id="KW-1185">Reference proteome</keyword>
<proteinExistence type="inferred from homology"/>
<dbReference type="InterPro" id="IPR045121">
    <property type="entry name" value="CoAse"/>
</dbReference>
<keyword evidence="6" id="KW-0460">Magnesium</keyword>
<comment type="cofactor">
    <cofactor evidence="2">
        <name>Mg(2+)</name>
        <dbReference type="ChEBI" id="CHEBI:18420"/>
    </cofactor>
</comment>
<gene>
    <name evidence="10" type="ORF">JQN70_00355</name>
</gene>
<reference evidence="10" key="1">
    <citation type="submission" date="2021-02" db="EMBL/GenBank/DDBJ databases">
        <title>Phycicoccus sp. MQZ13P-5T, whole genome shotgun sequence.</title>
        <authorList>
            <person name="Tuo L."/>
        </authorList>
    </citation>
    <scope>NUCLEOTIDE SEQUENCE</scope>
    <source>
        <strain evidence="10">MQZ13P-5</strain>
    </source>
</reference>
<feature type="region of interest" description="Disordered" evidence="8">
    <location>
        <begin position="213"/>
        <end position="236"/>
    </location>
</feature>
<evidence type="ECO:0000256" key="3">
    <source>
        <dbReference type="ARBA" id="ARBA00006506"/>
    </source>
</evidence>
<dbReference type="PROSITE" id="PS51462">
    <property type="entry name" value="NUDIX"/>
    <property type="match status" value="1"/>
</dbReference>
<evidence type="ECO:0000313" key="11">
    <source>
        <dbReference type="Proteomes" id="UP001430172"/>
    </source>
</evidence>
<dbReference type="InterPro" id="IPR000086">
    <property type="entry name" value="NUDIX_hydrolase_dom"/>
</dbReference>
<keyword evidence="4" id="KW-0479">Metal-binding</keyword>
<feature type="compositionally biased region" description="Acidic residues" evidence="8">
    <location>
        <begin position="220"/>
        <end position="236"/>
    </location>
</feature>